<dbReference type="InterPro" id="IPR000980">
    <property type="entry name" value="SH2"/>
</dbReference>
<dbReference type="GO" id="GO:0019901">
    <property type="term" value="F:protein kinase binding"/>
    <property type="evidence" value="ECO:0007669"/>
    <property type="project" value="TreeGrafter"/>
</dbReference>
<dbReference type="STRING" id="55544.A0A4D9EC64"/>
<gene>
    <name evidence="4" type="ORF">DR999_PMT13363</name>
</gene>
<dbReference type="OrthoDB" id="6086001at2759"/>
<evidence type="ECO:0000313" key="4">
    <source>
        <dbReference type="EMBL" id="TFK04184.1"/>
    </source>
</evidence>
<evidence type="ECO:0000313" key="5">
    <source>
        <dbReference type="Proteomes" id="UP000297703"/>
    </source>
</evidence>
<comment type="caution">
    <text evidence="4">The sequence shown here is derived from an EMBL/GenBank/DDBJ whole genome shotgun (WGS) entry which is preliminary data.</text>
</comment>
<proteinExistence type="predicted"/>
<dbReference type="Proteomes" id="UP000297703">
    <property type="component" value="Unassembled WGS sequence"/>
</dbReference>
<sequence>MAEPEKIPEPAPRRIFQERQRITALPLYFEGFLSIRHAQYQDFEQYWTELRGTTLFFYSDKKTPTYLEKLELTNLTSVVNVYPDEKCGAQFILMLRNEEVELKVEDYDRGEEWKGFILTVTQLSVPMCISLLPGQLIKLHDVLEKEKKRRTAMEQSPSASLSAEKTNNGDYVSLLNTMPECFYAVSRQKAIEMLEKNPSWGNLILRPGSDSKNYSVTIRQVIDGPCIKHYRVVNVGKGYTIELARPVIRLSLHDVIDYFVNQTQGSLKPFVTHTCDNKLAGLSLEHVPREMHPASVPHPRAKPPRSPMPEKVTAPLQKYPVTRYVHETLGKEMKERVKRQAADRQRANQLL</sequence>
<keyword evidence="5" id="KW-1185">Reference proteome</keyword>
<protein>
    <submittedName>
        <fullName evidence="4">Signal-transducing adaptor protein 1</fullName>
    </submittedName>
</protein>
<dbReference type="SUPFAM" id="SSF50729">
    <property type="entry name" value="PH domain-like"/>
    <property type="match status" value="1"/>
</dbReference>
<dbReference type="PANTHER" id="PTHR16186:SF10">
    <property type="entry name" value="SIGNAL-TRANSDUCING ADAPTOR PROTEIN 1"/>
    <property type="match status" value="1"/>
</dbReference>
<dbReference type="CDD" id="cd10403">
    <property type="entry name" value="SH2_STAP1"/>
    <property type="match status" value="1"/>
</dbReference>
<dbReference type="Gene3D" id="2.30.29.30">
    <property type="entry name" value="Pleckstrin-homology domain (PH domain)/Phosphotyrosine-binding domain (PTB)"/>
    <property type="match status" value="1"/>
</dbReference>
<evidence type="ECO:0000256" key="2">
    <source>
        <dbReference type="SAM" id="MobiDB-lite"/>
    </source>
</evidence>
<organism evidence="4 5">
    <name type="scientific">Platysternon megacephalum</name>
    <name type="common">big-headed turtle</name>
    <dbReference type="NCBI Taxonomy" id="55544"/>
    <lineage>
        <taxon>Eukaryota</taxon>
        <taxon>Metazoa</taxon>
        <taxon>Chordata</taxon>
        <taxon>Craniata</taxon>
        <taxon>Vertebrata</taxon>
        <taxon>Euteleostomi</taxon>
        <taxon>Archelosauria</taxon>
        <taxon>Testudinata</taxon>
        <taxon>Testudines</taxon>
        <taxon>Cryptodira</taxon>
        <taxon>Durocryptodira</taxon>
        <taxon>Testudinoidea</taxon>
        <taxon>Platysternidae</taxon>
        <taxon>Platysternon</taxon>
    </lineage>
</organism>
<dbReference type="SMART" id="SM00252">
    <property type="entry name" value="SH2"/>
    <property type="match status" value="1"/>
</dbReference>
<accession>A0A4D9EC64</accession>
<dbReference type="InterPro" id="IPR011993">
    <property type="entry name" value="PH-like_dom_sf"/>
</dbReference>
<dbReference type="Gene3D" id="3.30.505.10">
    <property type="entry name" value="SH2 domain"/>
    <property type="match status" value="1"/>
</dbReference>
<dbReference type="GO" id="GO:0007169">
    <property type="term" value="P:cell surface receptor protein tyrosine kinase signaling pathway"/>
    <property type="evidence" value="ECO:0007669"/>
    <property type="project" value="TreeGrafter"/>
</dbReference>
<keyword evidence="1" id="KW-0727">SH2 domain</keyword>
<evidence type="ECO:0000256" key="1">
    <source>
        <dbReference type="ARBA" id="ARBA00022999"/>
    </source>
</evidence>
<dbReference type="SUPFAM" id="SSF55550">
    <property type="entry name" value="SH2 domain"/>
    <property type="match status" value="1"/>
</dbReference>
<feature type="domain" description="SH2" evidence="3">
    <location>
        <begin position="178"/>
        <end position="265"/>
    </location>
</feature>
<dbReference type="GO" id="GO:0050861">
    <property type="term" value="P:positive regulation of B cell receptor signaling pathway"/>
    <property type="evidence" value="ECO:0007669"/>
    <property type="project" value="TreeGrafter"/>
</dbReference>
<dbReference type="EMBL" id="QXTE01000144">
    <property type="protein sequence ID" value="TFK04184.1"/>
    <property type="molecule type" value="Genomic_DNA"/>
</dbReference>
<evidence type="ECO:0000259" key="3">
    <source>
        <dbReference type="SMART" id="SM00252"/>
    </source>
</evidence>
<dbReference type="InterPro" id="IPR035877">
    <property type="entry name" value="STAP1_SH2"/>
</dbReference>
<reference evidence="4 5" key="1">
    <citation type="submission" date="2019-04" db="EMBL/GenBank/DDBJ databases">
        <title>Draft genome of the big-headed turtle Platysternon megacephalum.</title>
        <authorList>
            <person name="Gong S."/>
        </authorList>
    </citation>
    <scope>NUCLEOTIDE SEQUENCE [LARGE SCALE GENOMIC DNA]</scope>
    <source>
        <strain evidence="4">DO16091913</strain>
        <tissue evidence="4">Muscle</tissue>
    </source>
</reference>
<dbReference type="InterPro" id="IPR036860">
    <property type="entry name" value="SH2_dom_sf"/>
</dbReference>
<dbReference type="AlphaFoldDB" id="A0A4D9EC64"/>
<feature type="region of interest" description="Disordered" evidence="2">
    <location>
        <begin position="292"/>
        <end position="312"/>
    </location>
</feature>
<dbReference type="GO" id="GO:0035591">
    <property type="term" value="F:signaling adaptor activity"/>
    <property type="evidence" value="ECO:0007669"/>
    <property type="project" value="InterPro"/>
</dbReference>
<reference evidence="4 5" key="2">
    <citation type="submission" date="2019-04" db="EMBL/GenBank/DDBJ databases">
        <title>The genome sequence of big-headed turtle.</title>
        <authorList>
            <person name="Gong S."/>
        </authorList>
    </citation>
    <scope>NUCLEOTIDE SEQUENCE [LARGE SCALE GENOMIC DNA]</scope>
    <source>
        <strain evidence="4">DO16091913</strain>
        <tissue evidence="4">Muscle</tissue>
    </source>
</reference>
<dbReference type="PANTHER" id="PTHR16186">
    <property type="entry name" value="SIGNAL-TRANSDUCING ADAPTOR PROTEIN-RELATED"/>
    <property type="match status" value="1"/>
</dbReference>
<dbReference type="InterPro" id="IPR039111">
    <property type="entry name" value="STAP1/STAP2"/>
</dbReference>
<name>A0A4D9EC64_9SAUR</name>